<keyword evidence="7" id="KW-1185">Reference proteome</keyword>
<keyword evidence="4 5" id="KW-0472">Membrane</keyword>
<evidence type="ECO:0000256" key="5">
    <source>
        <dbReference type="SAM" id="Phobius"/>
    </source>
</evidence>
<evidence type="ECO:0000256" key="1">
    <source>
        <dbReference type="ARBA" id="ARBA00004127"/>
    </source>
</evidence>
<keyword evidence="2 5" id="KW-0812">Transmembrane</keyword>
<evidence type="ECO:0000313" key="6">
    <source>
        <dbReference type="EMBL" id="NVM94215.1"/>
    </source>
</evidence>
<dbReference type="GO" id="GO:0005384">
    <property type="term" value="F:manganese ion transmembrane transporter activity"/>
    <property type="evidence" value="ECO:0007669"/>
    <property type="project" value="InterPro"/>
</dbReference>
<gene>
    <name evidence="6" type="ORF">G6034_04685</name>
</gene>
<dbReference type="GO" id="GO:0012505">
    <property type="term" value="C:endomembrane system"/>
    <property type="evidence" value="ECO:0007669"/>
    <property type="project" value="UniProtKB-SubCell"/>
</dbReference>
<dbReference type="InterPro" id="IPR008217">
    <property type="entry name" value="Ccc1_fam"/>
</dbReference>
<accession>A0A7Y7IFU3</accession>
<dbReference type="GO" id="GO:0030026">
    <property type="term" value="P:intracellular manganese ion homeostasis"/>
    <property type="evidence" value="ECO:0007669"/>
    <property type="project" value="InterPro"/>
</dbReference>
<protein>
    <submittedName>
        <fullName evidence="6">VIT family protein</fullName>
    </submittedName>
</protein>
<comment type="caution">
    <text evidence="6">The sequence shown here is derived from an EMBL/GenBank/DDBJ whole genome shotgun (WGS) entry which is preliminary data.</text>
</comment>
<feature type="transmembrane region" description="Helical" evidence="5">
    <location>
        <begin position="12"/>
        <end position="33"/>
    </location>
</feature>
<dbReference type="Pfam" id="PF01988">
    <property type="entry name" value="VIT1"/>
    <property type="match status" value="1"/>
</dbReference>
<proteinExistence type="predicted"/>
<dbReference type="Proteomes" id="UP000543556">
    <property type="component" value="Unassembled WGS sequence"/>
</dbReference>
<reference evidence="6 7" key="1">
    <citation type="submission" date="2020-02" db="EMBL/GenBank/DDBJ databases">
        <title>Genome sequence of strain AETb3-4.</title>
        <authorList>
            <person name="Gao J."/>
            <person name="Zhang X."/>
        </authorList>
    </citation>
    <scope>NUCLEOTIDE SEQUENCE [LARGE SCALE GENOMIC DNA]</scope>
    <source>
        <strain evidence="6 7">AETb3-4</strain>
    </source>
</reference>
<dbReference type="EMBL" id="JAAMFM010000004">
    <property type="protein sequence ID" value="NVM94215.1"/>
    <property type="molecule type" value="Genomic_DNA"/>
</dbReference>
<organism evidence="6 7">
    <name type="scientific">Arthrobacter wenxiniae</name>
    <dbReference type="NCBI Taxonomy" id="2713570"/>
    <lineage>
        <taxon>Bacteria</taxon>
        <taxon>Bacillati</taxon>
        <taxon>Actinomycetota</taxon>
        <taxon>Actinomycetes</taxon>
        <taxon>Micrococcales</taxon>
        <taxon>Micrococcaceae</taxon>
        <taxon>Arthrobacter</taxon>
    </lineage>
</organism>
<dbReference type="AlphaFoldDB" id="A0A7Y7IFU3"/>
<evidence type="ECO:0000256" key="2">
    <source>
        <dbReference type="ARBA" id="ARBA00022692"/>
    </source>
</evidence>
<keyword evidence="3 5" id="KW-1133">Transmembrane helix</keyword>
<comment type="subcellular location">
    <subcellularLocation>
        <location evidence="1">Endomembrane system</location>
        <topology evidence="1">Multi-pass membrane protein</topology>
    </subcellularLocation>
</comment>
<feature type="transmembrane region" description="Helical" evidence="5">
    <location>
        <begin position="39"/>
        <end position="60"/>
    </location>
</feature>
<sequence length="204" mass="20912">MAGRLNWLRAGVLGADDGIVSVAATAVGVAGVTNSPTPILVAGIAAVVGGAISMALGEYVSVSSQRDSQRALVEIERRELADSPEAELAELAGLYMAKGLSLETAQRVAEELTEHDALAAHLSTKLNIDQDEPANPWQAAHASAAAFTAGAILPLPAILLPPGVFRIPVTFLAVLVARRVLASPTKDGDQAGLANSPEMDAGHP</sequence>
<name>A0A7Y7IFU3_9MICC</name>
<evidence type="ECO:0000256" key="4">
    <source>
        <dbReference type="ARBA" id="ARBA00023136"/>
    </source>
</evidence>
<evidence type="ECO:0000256" key="3">
    <source>
        <dbReference type="ARBA" id="ARBA00022989"/>
    </source>
</evidence>
<dbReference type="PANTHER" id="PTHR31851">
    <property type="entry name" value="FE(2+)/MN(2+) TRANSPORTER PCL1"/>
    <property type="match status" value="1"/>
</dbReference>
<evidence type="ECO:0000313" key="7">
    <source>
        <dbReference type="Proteomes" id="UP000543556"/>
    </source>
</evidence>